<name>A0ABP8C2B6_9ACTN</name>
<reference evidence="3" key="1">
    <citation type="journal article" date="2019" name="Int. J. Syst. Evol. Microbiol.">
        <title>The Global Catalogue of Microorganisms (GCM) 10K type strain sequencing project: providing services to taxonomists for standard genome sequencing and annotation.</title>
        <authorList>
            <consortium name="The Broad Institute Genomics Platform"/>
            <consortium name="The Broad Institute Genome Sequencing Center for Infectious Disease"/>
            <person name="Wu L."/>
            <person name="Ma J."/>
        </authorList>
    </citation>
    <scope>NUCLEOTIDE SEQUENCE [LARGE SCALE GENOMIC DNA]</scope>
    <source>
        <strain evidence="3">JCM 17440</strain>
    </source>
</reference>
<keyword evidence="3" id="KW-1185">Reference proteome</keyword>
<gene>
    <name evidence="2" type="ORF">GCM10022254_32360</name>
</gene>
<evidence type="ECO:0000256" key="1">
    <source>
        <dbReference type="SAM" id="Phobius"/>
    </source>
</evidence>
<accession>A0ABP8C2B6</accession>
<dbReference type="RefSeq" id="WP_344896887.1">
    <property type="nucleotide sequence ID" value="NZ_BAABAS010000006.1"/>
</dbReference>
<dbReference type="EMBL" id="BAABAS010000006">
    <property type="protein sequence ID" value="GAA4232456.1"/>
    <property type="molecule type" value="Genomic_DNA"/>
</dbReference>
<keyword evidence="1" id="KW-0472">Membrane</keyword>
<feature type="transmembrane region" description="Helical" evidence="1">
    <location>
        <begin position="58"/>
        <end position="78"/>
    </location>
</feature>
<keyword evidence="1" id="KW-1133">Transmembrane helix</keyword>
<keyword evidence="1" id="KW-0812">Transmembrane</keyword>
<organism evidence="2 3">
    <name type="scientific">Actinomadura meridiana</name>
    <dbReference type="NCBI Taxonomy" id="559626"/>
    <lineage>
        <taxon>Bacteria</taxon>
        <taxon>Bacillati</taxon>
        <taxon>Actinomycetota</taxon>
        <taxon>Actinomycetes</taxon>
        <taxon>Streptosporangiales</taxon>
        <taxon>Thermomonosporaceae</taxon>
        <taxon>Actinomadura</taxon>
    </lineage>
</organism>
<evidence type="ECO:0008006" key="4">
    <source>
        <dbReference type="Google" id="ProtNLM"/>
    </source>
</evidence>
<evidence type="ECO:0000313" key="3">
    <source>
        <dbReference type="Proteomes" id="UP001501710"/>
    </source>
</evidence>
<proteinExistence type="predicted"/>
<dbReference type="Proteomes" id="UP001501710">
    <property type="component" value="Unassembled WGS sequence"/>
</dbReference>
<sequence>MSIDEIMKHIDPVPSVPPRGAGARELLDEITAVPRDTAGRSHRRGVRFRQSAGPPRRWFAVAVAAGLAAVVIPVSWLLPGVFGAAPAAALDIRMEGGYYIVTVKDAFADPDRYEAQLRKAGLDVSLRVVPVSPSLEGTIFQPYDPRENGLSTAQLSRRKDVVQSIEKAGACASSYYCTIGVKIPVGYRAYKGPEHRGPAVISLGREARPAEHYTAFAGINNPGEPLQCLRIVDKTVDEVRSMMRARGVTAADFAVPLRGTRASVPGSWYVHEGWLSQPGKALLVAAETKIGPPYPPLAKGCPGAP</sequence>
<comment type="caution">
    <text evidence="2">The sequence shown here is derived from an EMBL/GenBank/DDBJ whole genome shotgun (WGS) entry which is preliminary data.</text>
</comment>
<protein>
    <recommendedName>
        <fullName evidence="4">PASTA domain-containing protein</fullName>
    </recommendedName>
</protein>
<evidence type="ECO:0000313" key="2">
    <source>
        <dbReference type="EMBL" id="GAA4232456.1"/>
    </source>
</evidence>